<feature type="domain" description="NAD-dependent epimerase/dehydratase" evidence="2">
    <location>
        <begin position="3"/>
        <end position="251"/>
    </location>
</feature>
<dbReference type="InterPro" id="IPR036291">
    <property type="entry name" value="NAD(P)-bd_dom_sf"/>
</dbReference>
<keyword evidence="4" id="KW-1185">Reference proteome</keyword>
<sequence length="324" mass="36220">MSILVTGAAGFIGFHTCKALLERGETVVGVDNLNDYYDRYLKKARIEQLTNVSGFAFKNVDVSNYADIESTVVGGGVHAILHLAAQAGVRYSIDNPKVYADSNLSGFFNILELARHHDIENVVYASSSSVYGGNTKLPFSETDVTDTPVSFYGATKKSNELMAHSYAHLYGVSLTGLRFFTVYGEWGRPDMAYWIFSEKLLQNQTVQIFNNGEMSRDFTYIGDIVDGIIAAIDKPARQLGFKVPHRIYNLGNDQPEKLMDLVISIEKAFGKKLLKDFQPMQLGDVERTWADISRAKSELGYNPKTSLEEGIVNFATWFKDWKKS</sequence>
<dbReference type="Gene3D" id="3.40.50.720">
    <property type="entry name" value="NAD(P)-binding Rossmann-like Domain"/>
    <property type="match status" value="1"/>
</dbReference>
<evidence type="ECO:0000256" key="1">
    <source>
        <dbReference type="ARBA" id="ARBA00023027"/>
    </source>
</evidence>
<dbReference type="RefSeq" id="WP_382165768.1">
    <property type="nucleotide sequence ID" value="NZ_JBHTBR010000002.1"/>
</dbReference>
<dbReference type="Gene3D" id="3.90.25.10">
    <property type="entry name" value="UDP-galactose 4-epimerase, domain 1"/>
    <property type="match status" value="1"/>
</dbReference>
<name>A0ABW2IHU0_9PROT</name>
<reference evidence="4" key="1">
    <citation type="journal article" date="2019" name="Int. J. Syst. Evol. Microbiol.">
        <title>The Global Catalogue of Microorganisms (GCM) 10K type strain sequencing project: providing services to taxonomists for standard genome sequencing and annotation.</title>
        <authorList>
            <consortium name="The Broad Institute Genomics Platform"/>
            <consortium name="The Broad Institute Genome Sequencing Center for Infectious Disease"/>
            <person name="Wu L."/>
            <person name="Ma J."/>
        </authorList>
    </citation>
    <scope>NUCLEOTIDE SEQUENCE [LARGE SCALE GENOMIC DNA]</scope>
    <source>
        <strain evidence="4">CCUG 51308</strain>
    </source>
</reference>
<keyword evidence="1" id="KW-0520">NAD</keyword>
<dbReference type="SUPFAM" id="SSF51735">
    <property type="entry name" value="NAD(P)-binding Rossmann-fold domains"/>
    <property type="match status" value="1"/>
</dbReference>
<evidence type="ECO:0000313" key="3">
    <source>
        <dbReference type="EMBL" id="MFC7290678.1"/>
    </source>
</evidence>
<dbReference type="InterPro" id="IPR001509">
    <property type="entry name" value="Epimerase_deHydtase"/>
</dbReference>
<gene>
    <name evidence="3" type="ORF">ACFQS8_03540</name>
</gene>
<dbReference type="PANTHER" id="PTHR43574">
    <property type="entry name" value="EPIMERASE-RELATED"/>
    <property type="match status" value="1"/>
</dbReference>
<evidence type="ECO:0000313" key="4">
    <source>
        <dbReference type="Proteomes" id="UP001596492"/>
    </source>
</evidence>
<protein>
    <submittedName>
        <fullName evidence="3">NAD-dependent epimerase/dehydratase family protein</fullName>
    </submittedName>
</protein>
<dbReference type="Pfam" id="PF01370">
    <property type="entry name" value="Epimerase"/>
    <property type="match status" value="1"/>
</dbReference>
<dbReference type="PRINTS" id="PR01713">
    <property type="entry name" value="NUCEPIMERASE"/>
</dbReference>
<dbReference type="Proteomes" id="UP001596492">
    <property type="component" value="Unassembled WGS sequence"/>
</dbReference>
<accession>A0ABW2IHU0</accession>
<comment type="caution">
    <text evidence="3">The sequence shown here is derived from an EMBL/GenBank/DDBJ whole genome shotgun (WGS) entry which is preliminary data.</text>
</comment>
<dbReference type="EMBL" id="JBHTBR010000002">
    <property type="protein sequence ID" value="MFC7290678.1"/>
    <property type="molecule type" value="Genomic_DNA"/>
</dbReference>
<organism evidence="3 4">
    <name type="scientific">Hirschia litorea</name>
    <dbReference type="NCBI Taxonomy" id="1199156"/>
    <lineage>
        <taxon>Bacteria</taxon>
        <taxon>Pseudomonadati</taxon>
        <taxon>Pseudomonadota</taxon>
        <taxon>Alphaproteobacteria</taxon>
        <taxon>Hyphomonadales</taxon>
        <taxon>Hyphomonadaceae</taxon>
        <taxon>Hirschia</taxon>
    </lineage>
</organism>
<evidence type="ECO:0000259" key="2">
    <source>
        <dbReference type="Pfam" id="PF01370"/>
    </source>
</evidence>
<proteinExistence type="predicted"/>